<reference evidence="2" key="1">
    <citation type="submission" date="2023-04" db="EMBL/GenBank/DDBJ databases">
        <title>Chromosome-level genome of Chaenocephalus aceratus.</title>
        <authorList>
            <person name="Park H."/>
        </authorList>
    </citation>
    <scope>NUCLEOTIDE SEQUENCE</scope>
    <source>
        <strain evidence="2">DE</strain>
        <tissue evidence="2">Muscle</tissue>
    </source>
</reference>
<dbReference type="AlphaFoldDB" id="A0AAD9F0S0"/>
<feature type="region of interest" description="Disordered" evidence="1">
    <location>
        <begin position="1"/>
        <end position="38"/>
    </location>
</feature>
<gene>
    <name evidence="2" type="ORF">KUDE01_029311</name>
</gene>
<proteinExistence type="predicted"/>
<sequence length="126" mass="13670">RDSHHVRSARTPLVSGPEEPEGTVPGRTSTPPTAPRRPCFSHVSIITVGRRPFLSPRVLNLRHPCLFDESCDLFPTSEHHFGVKQHLMRGDRGDTEEAGLAVSDELAPARLKLRAASSSALGQASS</sequence>
<accession>A0AAD9F0S0</accession>
<dbReference type="GO" id="GO:0016301">
    <property type="term" value="F:kinase activity"/>
    <property type="evidence" value="ECO:0007669"/>
    <property type="project" value="UniProtKB-KW"/>
</dbReference>
<keyword evidence="2" id="KW-0418">Kinase</keyword>
<dbReference type="Proteomes" id="UP001228049">
    <property type="component" value="Unassembled WGS sequence"/>
</dbReference>
<dbReference type="EMBL" id="JASDAP010000018">
    <property type="protein sequence ID" value="KAK1888528.1"/>
    <property type="molecule type" value="Genomic_DNA"/>
</dbReference>
<comment type="caution">
    <text evidence="2">The sequence shown here is derived from an EMBL/GenBank/DDBJ whole genome shotgun (WGS) entry which is preliminary data.</text>
</comment>
<evidence type="ECO:0000313" key="3">
    <source>
        <dbReference type="Proteomes" id="UP001228049"/>
    </source>
</evidence>
<evidence type="ECO:0000313" key="2">
    <source>
        <dbReference type="EMBL" id="KAK1888528.1"/>
    </source>
</evidence>
<protein>
    <submittedName>
        <fullName evidence="2">Riboflavin kinase</fullName>
    </submittedName>
</protein>
<feature type="non-terminal residue" evidence="2">
    <location>
        <position position="1"/>
    </location>
</feature>
<feature type="non-terminal residue" evidence="2">
    <location>
        <position position="126"/>
    </location>
</feature>
<evidence type="ECO:0000256" key="1">
    <source>
        <dbReference type="SAM" id="MobiDB-lite"/>
    </source>
</evidence>
<keyword evidence="2" id="KW-0808">Transferase</keyword>
<keyword evidence="3" id="KW-1185">Reference proteome</keyword>
<name>A0AAD9F0S0_DISEL</name>
<organism evidence="2 3">
    <name type="scientific">Dissostichus eleginoides</name>
    <name type="common">Patagonian toothfish</name>
    <name type="synonym">Dissostichus amissus</name>
    <dbReference type="NCBI Taxonomy" id="100907"/>
    <lineage>
        <taxon>Eukaryota</taxon>
        <taxon>Metazoa</taxon>
        <taxon>Chordata</taxon>
        <taxon>Craniata</taxon>
        <taxon>Vertebrata</taxon>
        <taxon>Euteleostomi</taxon>
        <taxon>Actinopterygii</taxon>
        <taxon>Neopterygii</taxon>
        <taxon>Teleostei</taxon>
        <taxon>Neoteleostei</taxon>
        <taxon>Acanthomorphata</taxon>
        <taxon>Eupercaria</taxon>
        <taxon>Perciformes</taxon>
        <taxon>Notothenioidei</taxon>
        <taxon>Nototheniidae</taxon>
        <taxon>Dissostichus</taxon>
    </lineage>
</organism>